<dbReference type="EMBL" id="LNYC01000014">
    <property type="protein sequence ID" value="KTD03045.1"/>
    <property type="molecule type" value="Genomic_DNA"/>
</dbReference>
<dbReference type="GO" id="GO:0005829">
    <property type="term" value="C:cytosol"/>
    <property type="evidence" value="ECO:0007669"/>
    <property type="project" value="TreeGrafter"/>
</dbReference>
<dbReference type="InterPro" id="IPR006839">
    <property type="entry name" value="DarP"/>
</dbReference>
<protein>
    <recommendedName>
        <fullName evidence="10">Dual-action ribosomal maturation protein DarP</fullName>
    </recommendedName>
    <alternativeName>
        <fullName evidence="10">Large ribosomal subunit assembly factor DarP</fullName>
    </alternativeName>
</protein>
<dbReference type="Gene3D" id="1.10.60.30">
    <property type="entry name" value="PSPTO4464-like domains"/>
    <property type="match status" value="2"/>
</dbReference>
<dbReference type="STRING" id="45065.Lgee_0595"/>
<feature type="transmembrane region" description="Helical" evidence="11">
    <location>
        <begin position="238"/>
        <end position="259"/>
    </location>
</feature>
<keyword evidence="3 10" id="KW-0963">Cytoplasm</keyword>
<dbReference type="NCBIfam" id="NF003593">
    <property type="entry name" value="PRK05255.1-1"/>
    <property type="match status" value="1"/>
</dbReference>
<dbReference type="InterPro" id="IPR002781">
    <property type="entry name" value="TM_pro_TauE-like"/>
</dbReference>
<name>A0A0W0U5C6_9GAMM</name>
<evidence type="ECO:0000256" key="2">
    <source>
        <dbReference type="ARBA" id="ARBA00009142"/>
    </source>
</evidence>
<evidence type="ECO:0000256" key="8">
    <source>
        <dbReference type="ARBA" id="ARBA00022989"/>
    </source>
</evidence>
<keyword evidence="13" id="KW-1185">Reference proteome</keyword>
<keyword evidence="5 11" id="KW-0812">Transmembrane</keyword>
<keyword evidence="7 10" id="KW-0694">RNA-binding</keyword>
<reference evidence="12 13" key="1">
    <citation type="submission" date="2015-11" db="EMBL/GenBank/DDBJ databases">
        <title>Genomic analysis of 38 Legionella species identifies large and diverse effector repertoires.</title>
        <authorList>
            <person name="Burstein D."/>
            <person name="Amaro F."/>
            <person name="Zusman T."/>
            <person name="Lifshitz Z."/>
            <person name="Cohen O."/>
            <person name="Gilbert J.A."/>
            <person name="Pupko T."/>
            <person name="Shuman H.A."/>
            <person name="Segal G."/>
        </authorList>
    </citation>
    <scope>NUCLEOTIDE SEQUENCE [LARGE SCALE GENOMIC DNA]</scope>
    <source>
        <strain evidence="12 13">ATCC 49504</strain>
    </source>
</reference>
<keyword evidence="11" id="KW-1003">Cell membrane</keyword>
<comment type="similarity">
    <text evidence="2 11">Belongs to the 4-toluene sulfonate uptake permease (TSUP) (TC 2.A.102) family.</text>
</comment>
<feature type="transmembrane region" description="Helical" evidence="11">
    <location>
        <begin position="6"/>
        <end position="25"/>
    </location>
</feature>
<feature type="transmembrane region" description="Helical" evidence="11">
    <location>
        <begin position="132"/>
        <end position="150"/>
    </location>
</feature>
<comment type="function">
    <text evidence="10">Member of a network of 50S ribosomal subunit biogenesis factors which assembles along the 30S-50S interface, preventing incorrect 23S rRNA structures from forming. Promotes peptidyl transferase center (PTC) maturation.</text>
</comment>
<evidence type="ECO:0000256" key="3">
    <source>
        <dbReference type="ARBA" id="ARBA00022490"/>
    </source>
</evidence>
<dbReference type="GO" id="GO:0019843">
    <property type="term" value="F:rRNA binding"/>
    <property type="evidence" value="ECO:0007669"/>
    <property type="project" value="UniProtKB-UniRule"/>
</dbReference>
<gene>
    <name evidence="10" type="primary">darP</name>
    <name evidence="12" type="ORF">Lgee_0595</name>
</gene>
<dbReference type="RefSeq" id="WP_065230346.1">
    <property type="nucleotide sequence ID" value="NZ_CAAAHN010000002.1"/>
</dbReference>
<dbReference type="GO" id="GO:0043022">
    <property type="term" value="F:ribosome binding"/>
    <property type="evidence" value="ECO:0007669"/>
    <property type="project" value="UniProtKB-UniRule"/>
</dbReference>
<dbReference type="GO" id="GO:1902626">
    <property type="term" value="P:assembly of large subunit precursor of preribosome"/>
    <property type="evidence" value="ECO:0007669"/>
    <property type="project" value="UniProtKB-UniRule"/>
</dbReference>
<dbReference type="Pfam" id="PF01925">
    <property type="entry name" value="TauE"/>
    <property type="match status" value="1"/>
</dbReference>
<sequence>MVFALLVAGITLMTLLAVVMMLLKLRQLPAETLSPALRLRLLLSGFVAFVADTLGVGSFAVNVALARMLGTFHDEELPAVNNGAQVIPGAIESLFFMQMVDVDITTLLTLVAGTCAGGVLGGFLVPRLPRQTLRLIMVVCFTLVALLLLGSEWQLLPVGGDLMALQGARLTAGFFAMMLCGALTSAGIGLFAMVQGALFLLNVSPLVAFPVMMVAGASQQPLTALMFLQRGCIPLKKTLIFSLAGCVGVLVTVPLVHVLSSRTLHLLLVLVLVYNVVALFRAWQSAREGASFTARVPAPGNQGNSMDENVSKSQKKREAHALQEAGVKLLTLPRDVFDALPISTALRDALEEARRLKSHGAIRRQSQRIGKLMRLEDTTLIMEALARMEEESDAKSASFHAVERWRERLLNEGRTALTEYIDTYPGVDVQQLRQLIARVESAKTPELKSGASRALFRYLRTFIV</sequence>
<accession>A0A0W0U5C6</accession>
<dbReference type="GO" id="GO:0005886">
    <property type="term" value="C:plasma membrane"/>
    <property type="evidence" value="ECO:0007669"/>
    <property type="project" value="UniProtKB-SubCell"/>
</dbReference>
<dbReference type="PATRIC" id="fig|45065.4.peg.635"/>
<dbReference type="PANTHER" id="PTHR38101">
    <property type="entry name" value="UPF0307 PROTEIN YJGA"/>
    <property type="match status" value="1"/>
</dbReference>
<dbReference type="PANTHER" id="PTHR38101:SF1">
    <property type="entry name" value="UPF0307 PROTEIN YJGA"/>
    <property type="match status" value="1"/>
</dbReference>
<dbReference type="Pfam" id="PF04751">
    <property type="entry name" value="DarP"/>
    <property type="match status" value="1"/>
</dbReference>
<comment type="caution">
    <text evidence="12">The sequence shown here is derived from an EMBL/GenBank/DDBJ whole genome shotgun (WGS) entry which is preliminary data.</text>
</comment>
<evidence type="ECO:0000256" key="10">
    <source>
        <dbReference type="HAMAP-Rule" id="MF_00765"/>
    </source>
</evidence>
<comment type="similarity">
    <text evidence="10">Belongs to the DarP family.</text>
</comment>
<feature type="transmembrane region" description="Helical" evidence="11">
    <location>
        <begin position="199"/>
        <end position="218"/>
    </location>
</feature>
<dbReference type="HAMAP" id="MF_00765">
    <property type="entry name" value="DarP"/>
    <property type="match status" value="1"/>
</dbReference>
<feature type="transmembrane region" description="Helical" evidence="11">
    <location>
        <begin position="104"/>
        <end position="125"/>
    </location>
</feature>
<evidence type="ECO:0000313" key="12">
    <source>
        <dbReference type="EMBL" id="KTD03045.1"/>
    </source>
</evidence>
<feature type="transmembrane region" description="Helical" evidence="11">
    <location>
        <begin position="37"/>
        <end position="61"/>
    </location>
</feature>
<keyword evidence="4 10" id="KW-0690">Ribosome biogenesis</keyword>
<dbReference type="CDD" id="cd16331">
    <property type="entry name" value="YjgA-like"/>
    <property type="match status" value="1"/>
</dbReference>
<dbReference type="InterPro" id="IPR023153">
    <property type="entry name" value="DarP_sf"/>
</dbReference>
<dbReference type="Proteomes" id="UP000054785">
    <property type="component" value="Unassembled WGS sequence"/>
</dbReference>
<evidence type="ECO:0000256" key="7">
    <source>
        <dbReference type="ARBA" id="ARBA00022884"/>
    </source>
</evidence>
<organism evidence="12 13">
    <name type="scientific">Legionella geestiana</name>
    <dbReference type="NCBI Taxonomy" id="45065"/>
    <lineage>
        <taxon>Bacteria</taxon>
        <taxon>Pseudomonadati</taxon>
        <taxon>Pseudomonadota</taxon>
        <taxon>Gammaproteobacteria</taxon>
        <taxon>Legionellales</taxon>
        <taxon>Legionellaceae</taxon>
        <taxon>Legionella</taxon>
    </lineage>
</organism>
<feature type="transmembrane region" description="Helical" evidence="11">
    <location>
        <begin position="170"/>
        <end position="192"/>
    </location>
</feature>
<keyword evidence="6 10" id="KW-0699">rRNA-binding</keyword>
<evidence type="ECO:0000256" key="11">
    <source>
        <dbReference type="RuleBase" id="RU363041"/>
    </source>
</evidence>
<comment type="subcellular location">
    <subcellularLocation>
        <location evidence="11">Cell membrane</location>
        <topology evidence="11">Multi-pass membrane protein</topology>
    </subcellularLocation>
    <subcellularLocation>
        <location evidence="10">Cytoplasm</location>
    </subcellularLocation>
    <subcellularLocation>
        <location evidence="1">Membrane</location>
        <topology evidence="1">Multi-pass membrane protein</topology>
    </subcellularLocation>
    <text evidence="10">Associates with late stage pre-50S ribosomal subunits.</text>
</comment>
<evidence type="ECO:0000256" key="5">
    <source>
        <dbReference type="ARBA" id="ARBA00022692"/>
    </source>
</evidence>
<evidence type="ECO:0000313" key="13">
    <source>
        <dbReference type="Proteomes" id="UP000054785"/>
    </source>
</evidence>
<dbReference type="SUPFAM" id="SSF158710">
    <property type="entry name" value="PSPTO4464-like"/>
    <property type="match status" value="1"/>
</dbReference>
<keyword evidence="8 11" id="KW-1133">Transmembrane helix</keyword>
<proteinExistence type="inferred from homology"/>
<dbReference type="AlphaFoldDB" id="A0A0W0U5C6"/>
<evidence type="ECO:0000256" key="4">
    <source>
        <dbReference type="ARBA" id="ARBA00022517"/>
    </source>
</evidence>
<evidence type="ECO:0000256" key="9">
    <source>
        <dbReference type="ARBA" id="ARBA00023136"/>
    </source>
</evidence>
<evidence type="ECO:0000256" key="1">
    <source>
        <dbReference type="ARBA" id="ARBA00004141"/>
    </source>
</evidence>
<feature type="transmembrane region" description="Helical" evidence="11">
    <location>
        <begin position="266"/>
        <end position="283"/>
    </location>
</feature>
<evidence type="ECO:0000256" key="6">
    <source>
        <dbReference type="ARBA" id="ARBA00022730"/>
    </source>
</evidence>
<keyword evidence="9 11" id="KW-0472">Membrane</keyword>